<evidence type="ECO:0000313" key="3">
    <source>
        <dbReference type="Proteomes" id="UP000095464"/>
    </source>
</evidence>
<feature type="transmembrane region" description="Helical" evidence="1">
    <location>
        <begin position="12"/>
        <end position="31"/>
    </location>
</feature>
<evidence type="ECO:0000313" key="2">
    <source>
        <dbReference type="EMBL" id="OEK58983.1"/>
    </source>
</evidence>
<dbReference type="EMBL" id="LNPX01000004">
    <property type="protein sequence ID" value="OEK58983.1"/>
    <property type="molecule type" value="Genomic_DNA"/>
</dbReference>
<proteinExistence type="predicted"/>
<organism evidence="2 3">
    <name type="scientific">Staphylococcus equorum</name>
    <dbReference type="NCBI Taxonomy" id="246432"/>
    <lineage>
        <taxon>Bacteria</taxon>
        <taxon>Bacillati</taxon>
        <taxon>Bacillota</taxon>
        <taxon>Bacilli</taxon>
        <taxon>Bacillales</taxon>
        <taxon>Staphylococcaceae</taxon>
        <taxon>Staphylococcus</taxon>
    </lineage>
</organism>
<protein>
    <submittedName>
        <fullName evidence="2">Uncharacterized protein</fullName>
    </submittedName>
</protein>
<accession>A0AAP7LUX7</accession>
<gene>
    <name evidence="2" type="ORF">ASS94_01260</name>
</gene>
<keyword evidence="1" id="KW-1133">Transmembrane helix</keyword>
<dbReference type="RefSeq" id="WP_069854384.1">
    <property type="nucleotide sequence ID" value="NZ_LNPX01000004.1"/>
</dbReference>
<dbReference type="AlphaFoldDB" id="A0AAP7LUX7"/>
<keyword evidence="1" id="KW-0812">Transmembrane</keyword>
<evidence type="ECO:0000256" key="1">
    <source>
        <dbReference type="SAM" id="Phobius"/>
    </source>
</evidence>
<name>A0AAP7LUX7_9STAP</name>
<dbReference type="Proteomes" id="UP000095464">
    <property type="component" value="Unassembled WGS sequence"/>
</dbReference>
<keyword evidence="1" id="KW-0472">Membrane</keyword>
<feature type="transmembrane region" description="Helical" evidence="1">
    <location>
        <begin position="51"/>
        <end position="69"/>
    </location>
</feature>
<sequence>MKSEKWLKKIAVICFIPMILGLLGVIVQTVAPMLFRKNEYMGMVMDSKTVIGVFVTAFVINILITFVWKSKIPVIQNTLHKVSGNKGERIGAIVLSSVFALLSSLIIITSVTSSIVIATNTKTLNGTVEDVVVTTSSRDGNVTKLIIIEDDKGKQYKMYKNKNLKNLDLSKNDSVQVDYSEVVNTTVGEPDGNILGYTAHAKNTK</sequence>
<comment type="caution">
    <text evidence="2">The sequence shown here is derived from an EMBL/GenBank/DDBJ whole genome shotgun (WGS) entry which is preliminary data.</text>
</comment>
<reference evidence="3" key="1">
    <citation type="submission" date="2015-11" db="EMBL/GenBank/DDBJ databases">
        <title>Genomic diversity of Staphylococcus saprophyticus strains from urinary tract infections, animal surfaces, and fermented foods.</title>
        <authorList>
            <person name="Wolfe B.E."/>
        </authorList>
    </citation>
    <scope>NUCLEOTIDE SEQUENCE [LARGE SCALE GENOMIC DNA]</scope>
    <source>
        <strain evidence="3">738_7</strain>
    </source>
</reference>
<feature type="transmembrane region" description="Helical" evidence="1">
    <location>
        <begin position="90"/>
        <end position="111"/>
    </location>
</feature>